<dbReference type="PANTHER" id="PTHR46268:SF6">
    <property type="entry name" value="UNIVERSAL STRESS PROTEIN UP12"/>
    <property type="match status" value="1"/>
</dbReference>
<dbReference type="RefSeq" id="WP_310928080.1">
    <property type="nucleotide sequence ID" value="NZ_JAMQOQ010000002.1"/>
</dbReference>
<comment type="caution">
    <text evidence="3">The sequence shown here is derived from an EMBL/GenBank/DDBJ whole genome shotgun (WGS) entry which is preliminary data.</text>
</comment>
<reference evidence="3 4" key="1">
    <citation type="submission" date="2022-06" db="EMBL/GenBank/DDBJ databases">
        <title>Halogeometricum sp. a new haloarchaeum isolate from saline soil.</title>
        <authorList>
            <person name="Strakova D."/>
            <person name="Galisteo C."/>
            <person name="Sanchez-Porro C."/>
            <person name="Ventosa A."/>
        </authorList>
    </citation>
    <scope>NUCLEOTIDE SEQUENCE [LARGE SCALE GENOMIC DNA]</scope>
    <source>
        <strain evidence="4">S3BR25-2</strain>
    </source>
</reference>
<evidence type="ECO:0000256" key="1">
    <source>
        <dbReference type="ARBA" id="ARBA00008791"/>
    </source>
</evidence>
<dbReference type="EMBL" id="JAMQOQ010000002">
    <property type="protein sequence ID" value="MDS0294235.1"/>
    <property type="molecule type" value="Genomic_DNA"/>
</dbReference>
<evidence type="ECO:0000313" key="4">
    <source>
        <dbReference type="Proteomes" id="UP001254813"/>
    </source>
</evidence>
<gene>
    <name evidence="3" type="ORF">NDI79_08630</name>
</gene>
<dbReference type="Pfam" id="PF00582">
    <property type="entry name" value="Usp"/>
    <property type="match status" value="1"/>
</dbReference>
<evidence type="ECO:0000259" key="2">
    <source>
        <dbReference type="Pfam" id="PF00582"/>
    </source>
</evidence>
<dbReference type="InterPro" id="IPR014729">
    <property type="entry name" value="Rossmann-like_a/b/a_fold"/>
</dbReference>
<dbReference type="PANTHER" id="PTHR46268">
    <property type="entry name" value="STRESS RESPONSE PROTEIN NHAX"/>
    <property type="match status" value="1"/>
</dbReference>
<dbReference type="CDD" id="cd00293">
    <property type="entry name" value="USP-like"/>
    <property type="match status" value="1"/>
</dbReference>
<name>A0ABU2G0B9_9EURY</name>
<keyword evidence="4" id="KW-1185">Reference proteome</keyword>
<accession>A0ABU2G0B9</accession>
<dbReference type="SUPFAM" id="SSF52402">
    <property type="entry name" value="Adenine nucleotide alpha hydrolases-like"/>
    <property type="match status" value="1"/>
</dbReference>
<dbReference type="InterPro" id="IPR006016">
    <property type="entry name" value="UspA"/>
</dbReference>
<feature type="domain" description="UspA" evidence="2">
    <location>
        <begin position="2"/>
        <end position="146"/>
    </location>
</feature>
<proteinExistence type="inferred from homology"/>
<dbReference type="Gene3D" id="3.40.50.620">
    <property type="entry name" value="HUPs"/>
    <property type="match status" value="1"/>
</dbReference>
<organism evidence="3 4">
    <name type="scientific">Halogeometricum luteum</name>
    <dbReference type="NCBI Taxonomy" id="2950537"/>
    <lineage>
        <taxon>Archaea</taxon>
        <taxon>Methanobacteriati</taxon>
        <taxon>Methanobacteriota</taxon>
        <taxon>Stenosarchaea group</taxon>
        <taxon>Halobacteria</taxon>
        <taxon>Halobacteriales</taxon>
        <taxon>Haloferacaceae</taxon>
        <taxon>Halogeometricum</taxon>
    </lineage>
</organism>
<sequence length="163" mass="17036">MNHALVVVTPGERGRRLLREAGAYAAGTGAELVLLTVVPEREFEEKRRAVADIGSPDAVYTLEQAEESAERGAMGLADEELAGLDVAYRPVGTVGREADAILDVARAEGADHVFLGGRKRSPTGKALFGDVAQTVLLSFDGPVTVVMGEDAAESETADANTVA</sequence>
<evidence type="ECO:0000313" key="3">
    <source>
        <dbReference type="EMBL" id="MDS0294235.1"/>
    </source>
</evidence>
<comment type="similarity">
    <text evidence="1">Belongs to the universal stress protein A family.</text>
</comment>
<protein>
    <submittedName>
        <fullName evidence="3">Universal stress protein</fullName>
    </submittedName>
</protein>
<dbReference type="Proteomes" id="UP001254813">
    <property type="component" value="Unassembled WGS sequence"/>
</dbReference>